<keyword evidence="2 4" id="KW-0853">WD repeat</keyword>
<keyword evidence="6" id="KW-1185">Reference proteome</keyword>
<dbReference type="PANTHER" id="PTHR19842:SF0">
    <property type="entry name" value="TARGET OF RAPAMYCIN COMPLEX SUBUNIT LST8"/>
    <property type="match status" value="1"/>
</dbReference>
<keyword evidence="3" id="KW-0677">Repeat</keyword>
<evidence type="ECO:0000256" key="4">
    <source>
        <dbReference type="PROSITE-ProRule" id="PRU00221"/>
    </source>
</evidence>
<comment type="similarity">
    <text evidence="1">Belongs to the WD repeat LST8 family.</text>
</comment>
<comment type="caution">
    <text evidence="5">The sequence shown here is derived from an EMBL/GenBank/DDBJ whole genome shotgun (WGS) entry which is preliminary data.</text>
</comment>
<dbReference type="CDD" id="cd00200">
    <property type="entry name" value="WD40"/>
    <property type="match status" value="1"/>
</dbReference>
<dbReference type="PANTHER" id="PTHR19842">
    <property type="entry name" value="G BETA-LIKE PROTEIN GBL"/>
    <property type="match status" value="1"/>
</dbReference>
<dbReference type="InterPro" id="IPR015943">
    <property type="entry name" value="WD40/YVTN_repeat-like_dom_sf"/>
</dbReference>
<dbReference type="PROSITE" id="PS50294">
    <property type="entry name" value="WD_REPEATS_REGION"/>
    <property type="match status" value="2"/>
</dbReference>
<name>A0A196S8E8_BLAHN</name>
<dbReference type="PROSITE" id="PS00678">
    <property type="entry name" value="WD_REPEATS_1"/>
    <property type="match status" value="3"/>
</dbReference>
<reference evidence="5 6" key="1">
    <citation type="submission" date="2016-05" db="EMBL/GenBank/DDBJ databases">
        <title>Nuclear genome of Blastocystis sp. subtype 1 NandII.</title>
        <authorList>
            <person name="Gentekaki E."/>
            <person name="Curtis B."/>
            <person name="Stairs C."/>
            <person name="Eme L."/>
            <person name="Herman E."/>
            <person name="Klimes V."/>
            <person name="Arias M.C."/>
            <person name="Elias M."/>
            <person name="Hilliou F."/>
            <person name="Klute M."/>
            <person name="Malik S.-B."/>
            <person name="Pightling A."/>
            <person name="Rachubinski R."/>
            <person name="Salas D."/>
            <person name="Schlacht A."/>
            <person name="Suga H."/>
            <person name="Archibald J."/>
            <person name="Ball S.G."/>
            <person name="Clark G."/>
            <person name="Dacks J."/>
            <person name="Van Der Giezen M."/>
            <person name="Tsaousis A."/>
            <person name="Roger A."/>
        </authorList>
    </citation>
    <scope>NUCLEOTIDE SEQUENCE [LARGE SCALE GENOMIC DNA]</scope>
    <source>
        <strain evidence="6">ATCC 50177 / NandII</strain>
    </source>
</reference>
<feature type="repeat" description="WD" evidence="4">
    <location>
        <begin position="82"/>
        <end position="123"/>
    </location>
</feature>
<dbReference type="Pfam" id="PF00400">
    <property type="entry name" value="WD40"/>
    <property type="match status" value="5"/>
</dbReference>
<proteinExistence type="inferred from homology"/>
<evidence type="ECO:0000256" key="1">
    <source>
        <dbReference type="ARBA" id="ARBA00009890"/>
    </source>
</evidence>
<feature type="repeat" description="WD" evidence="4">
    <location>
        <begin position="1"/>
        <end position="30"/>
    </location>
</feature>
<dbReference type="AlphaFoldDB" id="A0A196S8E8"/>
<dbReference type="OrthoDB" id="400at2759"/>
<organism evidence="5 6">
    <name type="scientific">Blastocystis sp. subtype 1 (strain ATCC 50177 / NandII)</name>
    <dbReference type="NCBI Taxonomy" id="478820"/>
    <lineage>
        <taxon>Eukaryota</taxon>
        <taxon>Sar</taxon>
        <taxon>Stramenopiles</taxon>
        <taxon>Bigyra</taxon>
        <taxon>Opalozoa</taxon>
        <taxon>Opalinata</taxon>
        <taxon>Blastocystidae</taxon>
        <taxon>Blastocystis</taxon>
    </lineage>
</organism>
<dbReference type="GO" id="GO:0031932">
    <property type="term" value="C:TORC2 complex"/>
    <property type="evidence" value="ECO:0007669"/>
    <property type="project" value="InterPro"/>
</dbReference>
<keyword evidence="5" id="KW-0808">Transferase</keyword>
<accession>A0A196S8E8</accession>
<dbReference type="STRING" id="478820.A0A196S8E8"/>
<dbReference type="GO" id="GO:0031931">
    <property type="term" value="C:TORC1 complex"/>
    <property type="evidence" value="ECO:0007669"/>
    <property type="project" value="InterPro"/>
</dbReference>
<evidence type="ECO:0000313" key="6">
    <source>
        <dbReference type="Proteomes" id="UP000078348"/>
    </source>
</evidence>
<feature type="repeat" description="WD" evidence="4">
    <location>
        <begin position="209"/>
        <end position="250"/>
    </location>
</feature>
<evidence type="ECO:0000256" key="3">
    <source>
        <dbReference type="ARBA" id="ARBA00022737"/>
    </source>
</evidence>
<dbReference type="InterPro" id="IPR037588">
    <property type="entry name" value="MLST8"/>
</dbReference>
<dbReference type="EMBL" id="LXWW01000549">
    <property type="protein sequence ID" value="OAO12362.1"/>
    <property type="molecule type" value="Genomic_DNA"/>
</dbReference>
<dbReference type="SUPFAM" id="SSF50978">
    <property type="entry name" value="WD40 repeat-like"/>
    <property type="match status" value="1"/>
</dbReference>
<dbReference type="SMART" id="SM00320">
    <property type="entry name" value="WD40"/>
    <property type="match status" value="6"/>
</dbReference>
<dbReference type="InterPro" id="IPR001680">
    <property type="entry name" value="WD40_rpt"/>
</dbReference>
<dbReference type="InterPro" id="IPR019775">
    <property type="entry name" value="WD40_repeat_CS"/>
</dbReference>
<dbReference type="InterPro" id="IPR020472">
    <property type="entry name" value="WD40_PAC1"/>
</dbReference>
<dbReference type="PROSITE" id="PS50082">
    <property type="entry name" value="WD_REPEATS_2"/>
    <property type="match status" value="3"/>
</dbReference>
<dbReference type="GO" id="GO:0032956">
    <property type="term" value="P:regulation of actin cytoskeleton organization"/>
    <property type="evidence" value="ECO:0007669"/>
    <property type="project" value="TreeGrafter"/>
</dbReference>
<dbReference type="PRINTS" id="PR00320">
    <property type="entry name" value="GPROTEINBRPT"/>
</dbReference>
<evidence type="ECO:0000256" key="2">
    <source>
        <dbReference type="ARBA" id="ARBA00022574"/>
    </source>
</evidence>
<evidence type="ECO:0000313" key="5">
    <source>
        <dbReference type="EMBL" id="OAO12362.1"/>
    </source>
</evidence>
<gene>
    <name evidence="5" type="ORF">AV274_5985</name>
</gene>
<sequence length="314" mass="34939">MSSRNVVLVSAGYDGVIRFWDISGGHTKRTLKYEDNPELKVKMPINSLAFSPDGSYLAASSIKSFKIYEVDSDRQSPKYSNPEAHKATVNKIGFNSDGKWVYTASDDKQCKIWDIRTSACTMSAESRGTINGCVLHPNRDIIMADESGFIRVWDIVANRFRVEMCPDDKTPIHSLCISPNGETLVACSKKGIAYVWMYSDASIQPRTMIRAHDSYILSCCVSPNNQILATASADRSIKLWNTSTFENIAKLIGHEAVTGRSTCGTAASPATRRTWCPGSSDHTCRLWDIKSGRIVRHYTGHEKVVSCVALYERF</sequence>
<protein>
    <submittedName>
        <fullName evidence="5">LST8, TOR kinase binding protein</fullName>
    </submittedName>
</protein>
<dbReference type="GO" id="GO:0031929">
    <property type="term" value="P:TOR signaling"/>
    <property type="evidence" value="ECO:0007669"/>
    <property type="project" value="InterPro"/>
</dbReference>
<keyword evidence="5" id="KW-0418">Kinase</keyword>
<dbReference type="Gene3D" id="2.130.10.10">
    <property type="entry name" value="YVTN repeat-like/Quinoprotein amine dehydrogenase"/>
    <property type="match status" value="1"/>
</dbReference>
<dbReference type="InterPro" id="IPR036322">
    <property type="entry name" value="WD40_repeat_dom_sf"/>
</dbReference>
<dbReference type="Proteomes" id="UP000078348">
    <property type="component" value="Unassembled WGS sequence"/>
</dbReference>
<dbReference type="GO" id="GO:0016301">
    <property type="term" value="F:kinase activity"/>
    <property type="evidence" value="ECO:0007669"/>
    <property type="project" value="UniProtKB-KW"/>
</dbReference>